<evidence type="ECO:0000256" key="1">
    <source>
        <dbReference type="SAM" id="MobiDB-lite"/>
    </source>
</evidence>
<dbReference type="Proteomes" id="UP000784294">
    <property type="component" value="Unassembled WGS sequence"/>
</dbReference>
<sequence length="47" mass="5153">MLGREGLDGQMSQAPVKPSARSRAQAPTGSRLAVARKTVHYEALFRR</sequence>
<keyword evidence="3" id="KW-1185">Reference proteome</keyword>
<gene>
    <name evidence="2" type="ORF">PXEA_LOCUS3650</name>
</gene>
<evidence type="ECO:0000313" key="2">
    <source>
        <dbReference type="EMBL" id="VEL10210.1"/>
    </source>
</evidence>
<accession>A0A448WF08</accession>
<protein>
    <submittedName>
        <fullName evidence="2">Uncharacterized protein</fullName>
    </submittedName>
</protein>
<comment type="caution">
    <text evidence="2">The sequence shown here is derived from an EMBL/GenBank/DDBJ whole genome shotgun (WGS) entry which is preliminary data.</text>
</comment>
<proteinExistence type="predicted"/>
<dbReference type="AlphaFoldDB" id="A0A448WF08"/>
<dbReference type="EMBL" id="CAAALY010008343">
    <property type="protein sequence ID" value="VEL10210.1"/>
    <property type="molecule type" value="Genomic_DNA"/>
</dbReference>
<feature type="region of interest" description="Disordered" evidence="1">
    <location>
        <begin position="1"/>
        <end position="32"/>
    </location>
</feature>
<name>A0A448WF08_9PLAT</name>
<reference evidence="2" key="1">
    <citation type="submission" date="2018-11" db="EMBL/GenBank/DDBJ databases">
        <authorList>
            <consortium name="Pathogen Informatics"/>
        </authorList>
    </citation>
    <scope>NUCLEOTIDE SEQUENCE</scope>
</reference>
<evidence type="ECO:0000313" key="3">
    <source>
        <dbReference type="Proteomes" id="UP000784294"/>
    </source>
</evidence>
<organism evidence="2 3">
    <name type="scientific">Protopolystoma xenopodis</name>
    <dbReference type="NCBI Taxonomy" id="117903"/>
    <lineage>
        <taxon>Eukaryota</taxon>
        <taxon>Metazoa</taxon>
        <taxon>Spiralia</taxon>
        <taxon>Lophotrochozoa</taxon>
        <taxon>Platyhelminthes</taxon>
        <taxon>Monogenea</taxon>
        <taxon>Polyopisthocotylea</taxon>
        <taxon>Polystomatidea</taxon>
        <taxon>Polystomatidae</taxon>
        <taxon>Protopolystoma</taxon>
    </lineage>
</organism>